<dbReference type="InterPro" id="IPR053144">
    <property type="entry name" value="Acetyltransferase_Butenolide"/>
</dbReference>
<organism evidence="2 3">
    <name type="scientific">Pseudoalteromonas ruthenica</name>
    <dbReference type="NCBI Taxonomy" id="151081"/>
    <lineage>
        <taxon>Bacteria</taxon>
        <taxon>Pseudomonadati</taxon>
        <taxon>Pseudomonadota</taxon>
        <taxon>Gammaproteobacteria</taxon>
        <taxon>Alteromonadales</taxon>
        <taxon>Pseudoalteromonadaceae</taxon>
        <taxon>Pseudoalteromonas</taxon>
    </lineage>
</organism>
<dbReference type="GeneID" id="58227736"/>
<proteinExistence type="predicted"/>
<dbReference type="PATRIC" id="fig|151081.8.peg.230"/>
<dbReference type="RefSeq" id="WP_045978184.1">
    <property type="nucleotide sequence ID" value="NZ_CP023396.1"/>
</dbReference>
<dbReference type="CDD" id="cd04301">
    <property type="entry name" value="NAT_SF"/>
    <property type="match status" value="1"/>
</dbReference>
<reference evidence="2 3" key="1">
    <citation type="journal article" date="2015" name="BMC Genomics">
        <title>Genome mining reveals unlocked bioactive potential of marine Gram-negative bacteria.</title>
        <authorList>
            <person name="Machado H."/>
            <person name="Sonnenschein E.C."/>
            <person name="Melchiorsen J."/>
            <person name="Gram L."/>
        </authorList>
    </citation>
    <scope>NUCLEOTIDE SEQUENCE [LARGE SCALE GENOMIC DNA]</scope>
    <source>
        <strain evidence="2 3">S3137</strain>
    </source>
</reference>
<accession>A0A0F4Q0C3</accession>
<gene>
    <name evidence="2" type="ORF">TW72_04445</name>
</gene>
<evidence type="ECO:0000313" key="2">
    <source>
        <dbReference type="EMBL" id="KJZ01103.1"/>
    </source>
</evidence>
<dbReference type="Gene3D" id="3.40.630.30">
    <property type="match status" value="1"/>
</dbReference>
<name>A0A0F4Q0C3_9GAMM</name>
<dbReference type="PANTHER" id="PTHR43233">
    <property type="entry name" value="FAMILY N-ACETYLTRANSFERASE, PUTATIVE (AFU_ORTHOLOGUE AFUA_6G03350)-RELATED"/>
    <property type="match status" value="1"/>
</dbReference>
<dbReference type="PANTHER" id="PTHR43233:SF1">
    <property type="entry name" value="FAMILY N-ACETYLTRANSFERASE, PUTATIVE (AFU_ORTHOLOGUE AFUA_6G03350)-RELATED"/>
    <property type="match status" value="1"/>
</dbReference>
<sequence>MSSVHIDTDKAKLQFDVIHGFISRTYWAKDIPAAVMRRAIDNSLCFGAYNQRGEQVAFARVTTDYATFAYLADVFVLQHYQGQGIGKALIAEVVAHPELQGLRRFMLATFDAHDLYRQFGFNAIDDPSILMQRHNADIYQA</sequence>
<dbReference type="PROSITE" id="PS51186">
    <property type="entry name" value="GNAT"/>
    <property type="match status" value="1"/>
</dbReference>
<dbReference type="SUPFAM" id="SSF55729">
    <property type="entry name" value="Acyl-CoA N-acyltransferases (Nat)"/>
    <property type="match status" value="1"/>
</dbReference>
<dbReference type="InterPro" id="IPR016181">
    <property type="entry name" value="Acyl_CoA_acyltransferase"/>
</dbReference>
<dbReference type="Pfam" id="PF00583">
    <property type="entry name" value="Acetyltransf_1"/>
    <property type="match status" value="1"/>
</dbReference>
<dbReference type="OrthoDB" id="3216107at2"/>
<keyword evidence="2" id="KW-0808">Transferase</keyword>
<dbReference type="eggNOG" id="COG0454">
    <property type="taxonomic scope" value="Bacteria"/>
</dbReference>
<dbReference type="GO" id="GO:0016747">
    <property type="term" value="F:acyltransferase activity, transferring groups other than amino-acyl groups"/>
    <property type="evidence" value="ECO:0007669"/>
    <property type="project" value="InterPro"/>
</dbReference>
<keyword evidence="3" id="KW-1185">Reference proteome</keyword>
<evidence type="ECO:0000259" key="1">
    <source>
        <dbReference type="PROSITE" id="PS51186"/>
    </source>
</evidence>
<feature type="domain" description="N-acetyltransferase" evidence="1">
    <location>
        <begin position="4"/>
        <end position="141"/>
    </location>
</feature>
<dbReference type="EMBL" id="JXXZ01000004">
    <property type="protein sequence ID" value="KJZ01103.1"/>
    <property type="molecule type" value="Genomic_DNA"/>
</dbReference>
<dbReference type="Proteomes" id="UP000033664">
    <property type="component" value="Unassembled WGS sequence"/>
</dbReference>
<dbReference type="InterPro" id="IPR000182">
    <property type="entry name" value="GNAT_dom"/>
</dbReference>
<evidence type="ECO:0000313" key="3">
    <source>
        <dbReference type="Proteomes" id="UP000033664"/>
    </source>
</evidence>
<comment type="caution">
    <text evidence="2">The sequence shown here is derived from an EMBL/GenBank/DDBJ whole genome shotgun (WGS) entry which is preliminary data.</text>
</comment>
<protein>
    <submittedName>
        <fullName evidence="2">GNAT family acetyltransferase</fullName>
    </submittedName>
</protein>
<dbReference type="AlphaFoldDB" id="A0A0F4Q0C3"/>